<evidence type="ECO:0000313" key="3">
    <source>
        <dbReference type="EMBL" id="MCQ8181135.1"/>
    </source>
</evidence>
<gene>
    <name evidence="3" type="ORF">NP603_08445</name>
</gene>
<keyword evidence="4" id="KW-1185">Reference proteome</keyword>
<evidence type="ECO:0000256" key="2">
    <source>
        <dbReference type="SAM" id="SignalP"/>
    </source>
</evidence>
<organism evidence="3 4">
    <name type="scientific">Methylomonas aurea</name>
    <dbReference type="NCBI Taxonomy" id="2952224"/>
    <lineage>
        <taxon>Bacteria</taxon>
        <taxon>Pseudomonadati</taxon>
        <taxon>Pseudomonadota</taxon>
        <taxon>Gammaproteobacteria</taxon>
        <taxon>Methylococcales</taxon>
        <taxon>Methylococcaceae</taxon>
        <taxon>Methylomonas</taxon>
    </lineage>
</organism>
<proteinExistence type="predicted"/>
<dbReference type="Proteomes" id="UP001524569">
    <property type="component" value="Unassembled WGS sequence"/>
</dbReference>
<evidence type="ECO:0000256" key="1">
    <source>
        <dbReference type="SAM" id="MobiDB-lite"/>
    </source>
</evidence>
<comment type="caution">
    <text evidence="3">The sequence shown here is derived from an EMBL/GenBank/DDBJ whole genome shotgun (WGS) entry which is preliminary data.</text>
</comment>
<sequence length="105" mass="12198">MKSFNQAGLLAVTLLCQTAWAEVDMPRVDRRQEIQQQRIEQGVESGALTQREANRLEHQQMRIERQENVAQADGTVTLAERARLNHQQNKASRNIARKKHNLRRQ</sequence>
<reference evidence="3 4" key="1">
    <citation type="submission" date="2022-07" db="EMBL/GenBank/DDBJ databases">
        <title>Methylomonas rivi sp. nov., Methylomonas rosea sp. nov., Methylomonas aureus sp. nov. and Methylomonas subterranea sp. nov., four novel methanotrophs isolated from a freshwater creek and the deep terrestrial subsurface.</title>
        <authorList>
            <person name="Abin C."/>
            <person name="Sankaranarayanan K."/>
            <person name="Garner C."/>
            <person name="Sindelar R."/>
            <person name="Kotary K."/>
            <person name="Garner R."/>
            <person name="Barclay S."/>
            <person name="Lawson P."/>
            <person name="Krumholz L."/>
        </authorList>
    </citation>
    <scope>NUCLEOTIDE SEQUENCE [LARGE SCALE GENOMIC DNA]</scope>
    <source>
        <strain evidence="3 4">SURF-1</strain>
    </source>
</reference>
<keyword evidence="2" id="KW-0732">Signal</keyword>
<accession>A0ABT1UG32</accession>
<feature type="compositionally biased region" description="Basic residues" evidence="1">
    <location>
        <begin position="95"/>
        <end position="105"/>
    </location>
</feature>
<dbReference type="EMBL" id="JANIBM010000007">
    <property type="protein sequence ID" value="MCQ8181135.1"/>
    <property type="molecule type" value="Genomic_DNA"/>
</dbReference>
<feature type="region of interest" description="Disordered" evidence="1">
    <location>
        <begin position="83"/>
        <end position="105"/>
    </location>
</feature>
<feature type="chain" id="PRO_5046191711" evidence="2">
    <location>
        <begin position="22"/>
        <end position="105"/>
    </location>
</feature>
<evidence type="ECO:0000313" key="4">
    <source>
        <dbReference type="Proteomes" id="UP001524569"/>
    </source>
</evidence>
<dbReference type="RefSeq" id="WP_256610423.1">
    <property type="nucleotide sequence ID" value="NZ_JANIBM010000007.1"/>
</dbReference>
<protein>
    <submittedName>
        <fullName evidence="3">Uncharacterized protein</fullName>
    </submittedName>
</protein>
<feature type="signal peptide" evidence="2">
    <location>
        <begin position="1"/>
        <end position="21"/>
    </location>
</feature>
<name>A0ABT1UG32_9GAMM</name>